<dbReference type="OrthoDB" id="70823at2759"/>
<dbReference type="WBParaSite" id="ASIM_0001262201-mRNA-1">
    <property type="protein sequence ID" value="ASIM_0001262201-mRNA-1"/>
    <property type="gene ID" value="ASIM_0001262201"/>
</dbReference>
<evidence type="ECO:0000256" key="3">
    <source>
        <dbReference type="ARBA" id="ARBA00012515"/>
    </source>
</evidence>
<dbReference type="GO" id="GO:0004139">
    <property type="term" value="F:deoxyribose-phosphate aldolase activity"/>
    <property type="evidence" value="ECO:0007669"/>
    <property type="project" value="UniProtKB-EC"/>
</dbReference>
<dbReference type="GO" id="GO:0009264">
    <property type="term" value="P:deoxyribonucleotide catabolic process"/>
    <property type="evidence" value="ECO:0007669"/>
    <property type="project" value="InterPro"/>
</dbReference>
<dbReference type="SUPFAM" id="SSF51569">
    <property type="entry name" value="Aldolase"/>
    <property type="match status" value="1"/>
</dbReference>
<evidence type="ECO:0000313" key="10">
    <source>
        <dbReference type="EMBL" id="VDK46515.1"/>
    </source>
</evidence>
<comment type="similarity">
    <text evidence="2">Belongs to the DeoC/FbaB aldolase family. DeoC type 2 subfamily.</text>
</comment>
<dbReference type="AlphaFoldDB" id="A0A0M3JWG7"/>
<evidence type="ECO:0000256" key="6">
    <source>
        <dbReference type="ARBA" id="ARBA00031814"/>
    </source>
</evidence>
<evidence type="ECO:0000313" key="11">
    <source>
        <dbReference type="Proteomes" id="UP000267096"/>
    </source>
</evidence>
<dbReference type="SMART" id="SM01133">
    <property type="entry name" value="DeoC"/>
    <property type="match status" value="1"/>
</dbReference>
<proteinExistence type="inferred from homology"/>
<evidence type="ECO:0000313" key="12">
    <source>
        <dbReference type="WBParaSite" id="ASIM_0001262201-mRNA-1"/>
    </source>
</evidence>
<dbReference type="NCBIfam" id="TIGR00126">
    <property type="entry name" value="deoC"/>
    <property type="match status" value="1"/>
</dbReference>
<accession>A0A0M3JWG7</accession>
<reference evidence="10 11" key="2">
    <citation type="submission" date="2018-11" db="EMBL/GenBank/DDBJ databases">
        <authorList>
            <consortium name="Pathogen Informatics"/>
        </authorList>
    </citation>
    <scope>NUCLEOTIDE SEQUENCE [LARGE SCALE GENOMIC DNA]</scope>
</reference>
<dbReference type="Proteomes" id="UP000267096">
    <property type="component" value="Unassembled WGS sequence"/>
</dbReference>
<protein>
    <recommendedName>
        <fullName evidence="3">deoxyribose-phosphate aldolase</fullName>
        <ecNumber evidence="3">4.1.2.4</ecNumber>
    </recommendedName>
    <alternativeName>
        <fullName evidence="7">2-deoxy-D-ribose 5-phosphate aldolase</fullName>
    </alternativeName>
    <alternativeName>
        <fullName evidence="6">Phosphodeoxyriboaldolase</fullName>
    </alternativeName>
</protein>
<feature type="active site" description="Proton donor/acceptor" evidence="9">
    <location>
        <position position="244"/>
    </location>
</feature>
<dbReference type="CDD" id="cd00959">
    <property type="entry name" value="DeoC"/>
    <property type="match status" value="1"/>
</dbReference>
<dbReference type="Pfam" id="PF01791">
    <property type="entry name" value="DeoC"/>
    <property type="match status" value="1"/>
</dbReference>
<dbReference type="UniPathway" id="UPA00002">
    <property type="reaction ID" value="UER00468"/>
</dbReference>
<dbReference type="PANTHER" id="PTHR10889">
    <property type="entry name" value="DEOXYRIBOSE-PHOSPHATE ALDOLASE"/>
    <property type="match status" value="1"/>
</dbReference>
<reference evidence="12" key="1">
    <citation type="submission" date="2017-02" db="UniProtKB">
        <authorList>
            <consortium name="WormBaseParasite"/>
        </authorList>
    </citation>
    <scope>IDENTIFICATION</scope>
</reference>
<evidence type="ECO:0000256" key="7">
    <source>
        <dbReference type="ARBA" id="ARBA00032755"/>
    </source>
</evidence>
<dbReference type="Gene3D" id="3.20.20.70">
    <property type="entry name" value="Aldolase class I"/>
    <property type="match status" value="1"/>
</dbReference>
<evidence type="ECO:0000256" key="9">
    <source>
        <dbReference type="PIRSR" id="PIRSR001357-50"/>
    </source>
</evidence>
<evidence type="ECO:0000256" key="5">
    <source>
        <dbReference type="ARBA" id="ARBA00023270"/>
    </source>
</evidence>
<keyword evidence="5 9" id="KW-0704">Schiff base</keyword>
<keyword evidence="11" id="KW-1185">Reference proteome</keyword>
<dbReference type="PANTHER" id="PTHR10889:SF3">
    <property type="entry name" value="DEOXYRIBOSE-PHOSPHATE ALDOLASE"/>
    <property type="match status" value="1"/>
</dbReference>
<organism evidence="12">
    <name type="scientific">Anisakis simplex</name>
    <name type="common">Herring worm</name>
    <dbReference type="NCBI Taxonomy" id="6269"/>
    <lineage>
        <taxon>Eukaryota</taxon>
        <taxon>Metazoa</taxon>
        <taxon>Ecdysozoa</taxon>
        <taxon>Nematoda</taxon>
        <taxon>Chromadorea</taxon>
        <taxon>Rhabditida</taxon>
        <taxon>Spirurina</taxon>
        <taxon>Ascaridomorpha</taxon>
        <taxon>Ascaridoidea</taxon>
        <taxon>Anisakidae</taxon>
        <taxon>Anisakis</taxon>
        <taxon>Anisakis simplex complex</taxon>
    </lineage>
</organism>
<dbReference type="PIRSF" id="PIRSF001357">
    <property type="entry name" value="DeoC"/>
    <property type="match status" value="1"/>
</dbReference>
<evidence type="ECO:0000256" key="2">
    <source>
        <dbReference type="ARBA" id="ARBA00009473"/>
    </source>
</evidence>
<evidence type="ECO:0000256" key="1">
    <source>
        <dbReference type="ARBA" id="ARBA00004816"/>
    </source>
</evidence>
<dbReference type="InterPro" id="IPR013785">
    <property type="entry name" value="Aldolase_TIM"/>
</dbReference>
<sequence length="291" mass="32367">MGFDAKTFEDETKTIHFDVNQVEEAVKRFTEKAKSLVNDKSELTKIIGHIDLTTLSGDDTDERVQNLIDKAVKPISNVRDAKVQCAAICIYPARVANARKYISTKHEKMRIATVAAGFPSGQYRLESRVLEVKLAVEDGADEVDIVINRAAALEQNWKCVHDEINQFKENCQKKAHLKSILATGELQNYENIYKASWAAMLAGSDFIKTSTGKETVNATPQVAYVMCSAIKRYFDLTGKRVGFKPAGGLKTALDALTYRVIVEELLGKEWLNADLFRFGASSLLDNVLKAI</sequence>
<comment type="catalytic activity">
    <reaction evidence="8">
        <text>2-deoxy-D-ribose 5-phosphate = D-glyceraldehyde 3-phosphate + acetaldehyde</text>
        <dbReference type="Rhea" id="RHEA:12821"/>
        <dbReference type="ChEBI" id="CHEBI:15343"/>
        <dbReference type="ChEBI" id="CHEBI:59776"/>
        <dbReference type="ChEBI" id="CHEBI:62877"/>
        <dbReference type="EC" id="4.1.2.4"/>
    </reaction>
</comment>
<dbReference type="GO" id="GO:0016052">
    <property type="term" value="P:carbohydrate catabolic process"/>
    <property type="evidence" value="ECO:0007669"/>
    <property type="project" value="TreeGrafter"/>
</dbReference>
<keyword evidence="4" id="KW-0456">Lyase</keyword>
<dbReference type="GO" id="GO:0046386">
    <property type="term" value="P:deoxyribose phosphate catabolic process"/>
    <property type="evidence" value="ECO:0007669"/>
    <property type="project" value="UniProtKB-UniPathway"/>
</dbReference>
<dbReference type="GO" id="GO:0005737">
    <property type="term" value="C:cytoplasm"/>
    <property type="evidence" value="ECO:0007669"/>
    <property type="project" value="InterPro"/>
</dbReference>
<dbReference type="InterPro" id="IPR011343">
    <property type="entry name" value="DeoC"/>
</dbReference>
<evidence type="ECO:0000256" key="4">
    <source>
        <dbReference type="ARBA" id="ARBA00023239"/>
    </source>
</evidence>
<name>A0A0M3JWG7_ANISI</name>
<dbReference type="EMBL" id="UYRR01031136">
    <property type="protein sequence ID" value="VDK46515.1"/>
    <property type="molecule type" value="Genomic_DNA"/>
</dbReference>
<dbReference type="EC" id="4.1.2.4" evidence="3"/>
<comment type="pathway">
    <text evidence="1">Carbohydrate degradation; 2-deoxy-D-ribose 1-phosphate degradation; D-glyceraldehyde 3-phosphate and acetaldehyde from 2-deoxy-alpha-D-ribose 1-phosphate: step 2/2.</text>
</comment>
<feature type="active site" description="Schiff-base intermediate with acetaldehyde" evidence="9">
    <location>
        <position position="208"/>
    </location>
</feature>
<dbReference type="InterPro" id="IPR002915">
    <property type="entry name" value="DeoC/FbaB/LacD_aldolase"/>
</dbReference>
<evidence type="ECO:0000256" key="8">
    <source>
        <dbReference type="ARBA" id="ARBA00048791"/>
    </source>
</evidence>
<gene>
    <name evidence="10" type="ORF">ASIM_LOCUS12088</name>
</gene>